<evidence type="ECO:0000256" key="3">
    <source>
        <dbReference type="ARBA" id="ARBA00023082"/>
    </source>
</evidence>
<comment type="caution">
    <text evidence="7">The sequence shown here is derived from an EMBL/GenBank/DDBJ whole genome shotgun (WGS) entry which is preliminary data.</text>
</comment>
<feature type="domain" description="RNA polymerase sigma-70" evidence="6">
    <location>
        <begin position="158"/>
        <end position="171"/>
    </location>
</feature>
<dbReference type="GO" id="GO:0016987">
    <property type="term" value="F:sigma factor activity"/>
    <property type="evidence" value="ECO:0007669"/>
    <property type="project" value="UniProtKB-KW"/>
</dbReference>
<dbReference type="InterPro" id="IPR050239">
    <property type="entry name" value="Sigma-70_RNA_pol_init_factors"/>
</dbReference>
<dbReference type="PANTHER" id="PTHR30603:SF47">
    <property type="entry name" value="RNA POLYMERASE SIGMA FACTOR SIGD, CHLOROPLASTIC"/>
    <property type="match status" value="1"/>
</dbReference>
<dbReference type="InterPro" id="IPR013324">
    <property type="entry name" value="RNA_pol_sigma_r3/r4-like"/>
</dbReference>
<keyword evidence="3" id="KW-0731">Sigma factor</keyword>
<dbReference type="PRINTS" id="PR00046">
    <property type="entry name" value="SIGMA70FCT"/>
</dbReference>
<dbReference type="InterPro" id="IPR014284">
    <property type="entry name" value="RNA_pol_sigma-70_dom"/>
</dbReference>
<gene>
    <name evidence="7" type="ORF">VNO80_26406</name>
</gene>
<dbReference type="NCBIfam" id="TIGR02937">
    <property type="entry name" value="sigma70-ECF"/>
    <property type="match status" value="1"/>
</dbReference>
<dbReference type="GO" id="GO:0003677">
    <property type="term" value="F:DNA binding"/>
    <property type="evidence" value="ECO:0007669"/>
    <property type="project" value="UniProtKB-KW"/>
</dbReference>
<dbReference type="InterPro" id="IPR007624">
    <property type="entry name" value="RNA_pol_sigma70_r3"/>
</dbReference>
<protein>
    <recommendedName>
        <fullName evidence="6">RNA polymerase sigma-70 domain-containing protein</fullName>
    </recommendedName>
</protein>
<dbReference type="AlphaFoldDB" id="A0AAN9LFJ0"/>
<dbReference type="InterPro" id="IPR013325">
    <property type="entry name" value="RNA_pol_sigma_r2"/>
</dbReference>
<dbReference type="PANTHER" id="PTHR30603">
    <property type="entry name" value="RNA POLYMERASE SIGMA FACTOR RPO"/>
    <property type="match status" value="1"/>
</dbReference>
<evidence type="ECO:0000256" key="5">
    <source>
        <dbReference type="ARBA" id="ARBA00023163"/>
    </source>
</evidence>
<name>A0AAN9LFJ0_PHACN</name>
<evidence type="ECO:0000256" key="2">
    <source>
        <dbReference type="ARBA" id="ARBA00023015"/>
    </source>
</evidence>
<evidence type="ECO:0000256" key="1">
    <source>
        <dbReference type="ARBA" id="ARBA00007788"/>
    </source>
</evidence>
<dbReference type="InterPro" id="IPR007627">
    <property type="entry name" value="RNA_pol_sigma70_r2"/>
</dbReference>
<organism evidence="7 8">
    <name type="scientific">Phaseolus coccineus</name>
    <name type="common">Scarlet runner bean</name>
    <name type="synonym">Phaseolus multiflorus</name>
    <dbReference type="NCBI Taxonomy" id="3886"/>
    <lineage>
        <taxon>Eukaryota</taxon>
        <taxon>Viridiplantae</taxon>
        <taxon>Streptophyta</taxon>
        <taxon>Embryophyta</taxon>
        <taxon>Tracheophyta</taxon>
        <taxon>Spermatophyta</taxon>
        <taxon>Magnoliopsida</taxon>
        <taxon>eudicotyledons</taxon>
        <taxon>Gunneridae</taxon>
        <taxon>Pentapetalae</taxon>
        <taxon>rosids</taxon>
        <taxon>fabids</taxon>
        <taxon>Fabales</taxon>
        <taxon>Fabaceae</taxon>
        <taxon>Papilionoideae</taxon>
        <taxon>50 kb inversion clade</taxon>
        <taxon>NPAAA clade</taxon>
        <taxon>indigoferoid/millettioid clade</taxon>
        <taxon>Phaseoleae</taxon>
        <taxon>Phaseolus</taxon>
    </lineage>
</organism>
<keyword evidence="2" id="KW-0805">Transcription regulation</keyword>
<dbReference type="Pfam" id="PF04539">
    <property type="entry name" value="Sigma70_r3"/>
    <property type="match status" value="1"/>
</dbReference>
<keyword evidence="4" id="KW-0238">DNA-binding</keyword>
<sequence>MLIPNMSLSSLPTFPMHHSLQPTKFATNNDTSTEAVTLVNASVQTEVSVIGNNENGSIVGFRKSWFLSSREEADLCLGLRVSSDKTQTPQQGAKKSEVAKLITKGLEEHSAIPRRSLLSLDKALCSARETKERLANDYRGLVTSIAAGYLGKGLSLQDLIQEGTIGLLRGAEKFDPERGYKLSTYVYWWIKQAMIKAVARKSRLVRLPSGKCEMVAKVAQANNILSSRLRRKPTYDETAKVLNVKASTIRLVSEKSRKPISLDKVVTDCGHMTLQEIIPGPEDMTPEKMVKRQLMKQEVMKLLNTLSKREAEIVTLHYGLNGETPRSFKEIGGMMQLSRERIRQINGIALSKLRQTSIIDNLKFYLV</sequence>
<dbReference type="Gene3D" id="1.10.601.10">
    <property type="entry name" value="RNA Polymerase Primary Sigma Factor"/>
    <property type="match status" value="1"/>
</dbReference>
<evidence type="ECO:0000259" key="6">
    <source>
        <dbReference type="PROSITE" id="PS00715"/>
    </source>
</evidence>
<dbReference type="Pfam" id="PF04542">
    <property type="entry name" value="Sigma70_r2"/>
    <property type="match status" value="1"/>
</dbReference>
<evidence type="ECO:0000256" key="4">
    <source>
        <dbReference type="ARBA" id="ARBA00023125"/>
    </source>
</evidence>
<dbReference type="EMBL" id="JAYMYR010000010">
    <property type="protein sequence ID" value="KAK7334646.1"/>
    <property type="molecule type" value="Genomic_DNA"/>
</dbReference>
<dbReference type="CDD" id="cd06171">
    <property type="entry name" value="Sigma70_r4"/>
    <property type="match status" value="1"/>
</dbReference>
<dbReference type="Gene3D" id="1.10.10.10">
    <property type="entry name" value="Winged helix-like DNA-binding domain superfamily/Winged helix DNA-binding domain"/>
    <property type="match status" value="2"/>
</dbReference>
<keyword evidence="8" id="KW-1185">Reference proteome</keyword>
<dbReference type="Proteomes" id="UP001374584">
    <property type="component" value="Unassembled WGS sequence"/>
</dbReference>
<dbReference type="PROSITE" id="PS00715">
    <property type="entry name" value="SIGMA70_1"/>
    <property type="match status" value="1"/>
</dbReference>
<reference evidence="7 8" key="1">
    <citation type="submission" date="2024-01" db="EMBL/GenBank/DDBJ databases">
        <title>The genomes of 5 underutilized Papilionoideae crops provide insights into root nodulation and disease resistanc.</title>
        <authorList>
            <person name="Jiang F."/>
        </authorList>
    </citation>
    <scope>NUCLEOTIDE SEQUENCE [LARGE SCALE GENOMIC DNA]</scope>
    <source>
        <strain evidence="7">JINMINGXINNONG_FW02</strain>
        <tissue evidence="7">Leaves</tissue>
    </source>
</reference>
<evidence type="ECO:0000313" key="8">
    <source>
        <dbReference type="Proteomes" id="UP001374584"/>
    </source>
</evidence>
<dbReference type="GO" id="GO:0006352">
    <property type="term" value="P:DNA-templated transcription initiation"/>
    <property type="evidence" value="ECO:0007669"/>
    <property type="project" value="InterPro"/>
</dbReference>
<accession>A0AAN9LFJ0</accession>
<evidence type="ECO:0000313" key="7">
    <source>
        <dbReference type="EMBL" id="KAK7334646.1"/>
    </source>
</evidence>
<proteinExistence type="inferred from homology"/>
<keyword evidence="5" id="KW-0804">Transcription</keyword>
<dbReference type="SUPFAM" id="SSF88659">
    <property type="entry name" value="Sigma3 and sigma4 domains of RNA polymerase sigma factors"/>
    <property type="match status" value="2"/>
</dbReference>
<dbReference type="InterPro" id="IPR007630">
    <property type="entry name" value="RNA_pol_sigma70_r4"/>
</dbReference>
<dbReference type="SUPFAM" id="SSF88946">
    <property type="entry name" value="Sigma2 domain of RNA polymerase sigma factors"/>
    <property type="match status" value="1"/>
</dbReference>
<dbReference type="InterPro" id="IPR000943">
    <property type="entry name" value="RNA_pol_sigma70"/>
</dbReference>
<dbReference type="GO" id="GO:0071482">
    <property type="term" value="P:cellular response to light stimulus"/>
    <property type="evidence" value="ECO:0007669"/>
    <property type="project" value="UniProtKB-ARBA"/>
</dbReference>
<dbReference type="Pfam" id="PF04545">
    <property type="entry name" value="Sigma70_r4"/>
    <property type="match status" value="1"/>
</dbReference>
<comment type="similarity">
    <text evidence="1">Belongs to the sigma-70 factor family.</text>
</comment>
<dbReference type="InterPro" id="IPR036388">
    <property type="entry name" value="WH-like_DNA-bd_sf"/>
</dbReference>